<evidence type="ECO:0000313" key="1">
    <source>
        <dbReference type="EMBL" id="GAA1614321.1"/>
    </source>
</evidence>
<evidence type="ECO:0008006" key="3">
    <source>
        <dbReference type="Google" id="ProtNLM"/>
    </source>
</evidence>
<name>A0ABN2ER37_9ACTN</name>
<comment type="caution">
    <text evidence="1">The sequence shown here is derived from an EMBL/GenBank/DDBJ whole genome shotgun (WGS) entry which is preliminary data.</text>
</comment>
<dbReference type="Gene3D" id="3.40.50.150">
    <property type="entry name" value="Vaccinia Virus protein VP39"/>
    <property type="match status" value="1"/>
</dbReference>
<dbReference type="Proteomes" id="UP001500190">
    <property type="component" value="Unassembled WGS sequence"/>
</dbReference>
<sequence>MANHHFGKFADIWKHLVLNEVLAAAKPKRYAETHAGSAAYPIVDDAERRYGVLGFLEWSGSQPLASAPYTHVVSEFASKQPPEYPGSALQAMRMLGDDAAYLLCDLDPASASDLRTWAARLGLGNCEVAERDGMAAVREWMTGTTSTVVHIDPFDPFARANGAPSAVGLAAEVAEAGHVLVYWYGYSVPAERAWAVEKIRAGTTAPVWWGDFLATTDGATRDDGDLGSATSAGTGSGVVLANVSADVVGRCTELAGALVATYRDKRLPSGEPGRLDLAIGAA</sequence>
<dbReference type="InterPro" id="IPR029063">
    <property type="entry name" value="SAM-dependent_MTases_sf"/>
</dbReference>
<evidence type="ECO:0000313" key="2">
    <source>
        <dbReference type="Proteomes" id="UP001500190"/>
    </source>
</evidence>
<reference evidence="1 2" key="1">
    <citation type="journal article" date="2019" name="Int. J. Syst. Evol. Microbiol.">
        <title>The Global Catalogue of Microorganisms (GCM) 10K type strain sequencing project: providing services to taxonomists for standard genome sequencing and annotation.</title>
        <authorList>
            <consortium name="The Broad Institute Genomics Platform"/>
            <consortium name="The Broad Institute Genome Sequencing Center for Infectious Disease"/>
            <person name="Wu L."/>
            <person name="Ma J."/>
        </authorList>
    </citation>
    <scope>NUCLEOTIDE SEQUENCE [LARGE SCALE GENOMIC DNA]</scope>
    <source>
        <strain evidence="1 2">JCM 14304</strain>
    </source>
</reference>
<keyword evidence="2" id="KW-1185">Reference proteome</keyword>
<protein>
    <recommendedName>
        <fullName evidence="3">23S rRNA (Adenine(2030)-N(6))-methyltransferase RlmJ</fullName>
    </recommendedName>
</protein>
<dbReference type="SUPFAM" id="SSF53335">
    <property type="entry name" value="S-adenosyl-L-methionine-dependent methyltransferases"/>
    <property type="match status" value="1"/>
</dbReference>
<dbReference type="EMBL" id="BAAAND010000013">
    <property type="protein sequence ID" value="GAA1614321.1"/>
    <property type="molecule type" value="Genomic_DNA"/>
</dbReference>
<dbReference type="RefSeq" id="WP_344201170.1">
    <property type="nucleotide sequence ID" value="NZ_BAAAND010000013.1"/>
</dbReference>
<accession>A0ABN2ER37</accession>
<proteinExistence type="predicted"/>
<organism evidence="1 2">
    <name type="scientific">Kribbella karoonensis</name>
    <dbReference type="NCBI Taxonomy" id="324851"/>
    <lineage>
        <taxon>Bacteria</taxon>
        <taxon>Bacillati</taxon>
        <taxon>Actinomycetota</taxon>
        <taxon>Actinomycetes</taxon>
        <taxon>Propionibacteriales</taxon>
        <taxon>Kribbellaceae</taxon>
        <taxon>Kribbella</taxon>
    </lineage>
</organism>
<gene>
    <name evidence="1" type="ORF">GCM10009742_77070</name>
</gene>